<protein>
    <submittedName>
        <fullName evidence="1">Uncharacterized protein</fullName>
    </submittedName>
</protein>
<dbReference type="EMBL" id="PEBI01000001">
    <property type="protein sequence ID" value="PJM73709.1"/>
    <property type="molecule type" value="Genomic_DNA"/>
</dbReference>
<reference evidence="1 2" key="1">
    <citation type="submission" date="2017-10" db="EMBL/GenBank/DDBJ databases">
        <title>Draft genome sequences of strains TRE 1, TRE 9, TRE H and TRI 7, isolated from tamarins, belonging to four potential novel Bifidobacterium species.</title>
        <authorList>
            <person name="Mattarelli P."/>
            <person name="Modesto M."/>
            <person name="Puglisi E."/>
            <person name="Morelli L."/>
            <person name="Spezio C."/>
            <person name="Bonetti A."/>
            <person name="Sandri C."/>
        </authorList>
    </citation>
    <scope>NUCLEOTIDE SEQUENCE [LARGE SCALE GENOMIC DNA]</scope>
    <source>
        <strain evidence="2">TRE1</strain>
    </source>
</reference>
<proteinExistence type="predicted"/>
<dbReference type="OrthoDB" id="1998712at2"/>
<evidence type="ECO:0000313" key="1">
    <source>
        <dbReference type="EMBL" id="PJM73709.1"/>
    </source>
</evidence>
<dbReference type="Proteomes" id="UP000229095">
    <property type="component" value="Unassembled WGS sequence"/>
</dbReference>
<organism evidence="1 2">
    <name type="scientific">Bifidobacterium primatium</name>
    <dbReference type="NCBI Taxonomy" id="2045438"/>
    <lineage>
        <taxon>Bacteria</taxon>
        <taxon>Bacillati</taxon>
        <taxon>Actinomycetota</taxon>
        <taxon>Actinomycetes</taxon>
        <taxon>Bifidobacteriales</taxon>
        <taxon>Bifidobacteriaceae</taxon>
        <taxon>Bifidobacterium</taxon>
    </lineage>
</organism>
<dbReference type="RefSeq" id="WP_100509856.1">
    <property type="nucleotide sequence ID" value="NZ_PEBI01000001.1"/>
</dbReference>
<dbReference type="InterPro" id="IPR025530">
    <property type="entry name" value="DUF4417"/>
</dbReference>
<sequence length="226" mass="25652">MTPTLTQILRLIDQYHRYLAARGIAFANNGAPIMKRAWYLTEFPERIIPYRDRKNRKLVADPAHTVLCFYCADTLIFRRMQHPLADLDEYRRFMGVIGANLTVTEDMDIEWQRAILLLNRLFDAVLAVNGIKLVQNLRVGSPTTLDTLTTVPEGVLAASGTLGCPATKPGDLSYTLKLNTAKPGGVMIYGKKDPLMEQQLDALGIHHHRYDDTHTLYKKRRQGRSE</sequence>
<name>A0A2M9HA75_9BIFI</name>
<dbReference type="Pfam" id="PF14386">
    <property type="entry name" value="DUF4417"/>
    <property type="match status" value="1"/>
</dbReference>
<accession>A0A2M9HA75</accession>
<keyword evidence="2" id="KW-1185">Reference proteome</keyword>
<evidence type="ECO:0000313" key="2">
    <source>
        <dbReference type="Proteomes" id="UP000229095"/>
    </source>
</evidence>
<gene>
    <name evidence="1" type="ORF">CS006_00485</name>
</gene>
<dbReference type="AlphaFoldDB" id="A0A2M9HA75"/>
<comment type="caution">
    <text evidence="1">The sequence shown here is derived from an EMBL/GenBank/DDBJ whole genome shotgun (WGS) entry which is preliminary data.</text>
</comment>